<dbReference type="GO" id="GO:0043709">
    <property type="term" value="P:cell adhesion involved in single-species biofilm formation"/>
    <property type="evidence" value="ECO:0007669"/>
    <property type="project" value="TreeGrafter"/>
</dbReference>
<evidence type="ECO:0000313" key="8">
    <source>
        <dbReference type="Proteomes" id="UP001276300"/>
    </source>
</evidence>
<comment type="subcellular location">
    <subcellularLocation>
        <location evidence="1">Fimbrium</location>
    </subcellularLocation>
</comment>
<keyword evidence="3 5" id="KW-0732">Signal</keyword>
<evidence type="ECO:0000259" key="6">
    <source>
        <dbReference type="Pfam" id="PF00419"/>
    </source>
</evidence>
<evidence type="ECO:0000256" key="3">
    <source>
        <dbReference type="ARBA" id="ARBA00022729"/>
    </source>
</evidence>
<evidence type="ECO:0000256" key="1">
    <source>
        <dbReference type="ARBA" id="ARBA00004561"/>
    </source>
</evidence>
<comment type="caution">
    <text evidence="7">The sequence shown here is derived from an EMBL/GenBank/DDBJ whole genome shotgun (WGS) entry which is preliminary data.</text>
</comment>
<evidence type="ECO:0000256" key="5">
    <source>
        <dbReference type="SAM" id="SignalP"/>
    </source>
</evidence>
<feature type="signal peptide" evidence="5">
    <location>
        <begin position="1"/>
        <end position="19"/>
    </location>
</feature>
<organism evidence="7 8">
    <name type="scientific">Kluyvera cryocrescens</name>
    <name type="common">Kluyvera citrophila</name>
    <dbReference type="NCBI Taxonomy" id="580"/>
    <lineage>
        <taxon>Bacteria</taxon>
        <taxon>Pseudomonadati</taxon>
        <taxon>Pseudomonadota</taxon>
        <taxon>Gammaproteobacteria</taxon>
        <taxon>Enterobacterales</taxon>
        <taxon>Enterobacteriaceae</taxon>
        <taxon>Kluyvera</taxon>
    </lineage>
</organism>
<dbReference type="RefSeq" id="WP_061285211.1">
    <property type="nucleotide sequence ID" value="NZ_CALMQG010000030.1"/>
</dbReference>
<dbReference type="InterPro" id="IPR008966">
    <property type="entry name" value="Adhesion_dom_sf"/>
</dbReference>
<dbReference type="PANTHER" id="PTHR33420">
    <property type="entry name" value="FIMBRIAL SUBUNIT ELFA-RELATED"/>
    <property type="match status" value="1"/>
</dbReference>
<dbReference type="Gene3D" id="2.60.40.1090">
    <property type="entry name" value="Fimbrial-type adhesion domain"/>
    <property type="match status" value="1"/>
</dbReference>
<dbReference type="PANTHER" id="PTHR33420:SF12">
    <property type="entry name" value="FIMBRIN-LIKE PROTEIN FIMI-RELATED"/>
    <property type="match status" value="1"/>
</dbReference>
<dbReference type="GeneID" id="99780099"/>
<accession>A0AAW9C3X6</accession>
<comment type="similarity">
    <text evidence="2">Belongs to the fimbrial protein family.</text>
</comment>
<dbReference type="Proteomes" id="UP001276300">
    <property type="component" value="Unassembled WGS sequence"/>
</dbReference>
<dbReference type="Pfam" id="PF00419">
    <property type="entry name" value="Fimbrial"/>
    <property type="match status" value="1"/>
</dbReference>
<name>A0AAW9C3X6_KLUCR</name>
<dbReference type="GO" id="GO:0009289">
    <property type="term" value="C:pilus"/>
    <property type="evidence" value="ECO:0007669"/>
    <property type="project" value="UniProtKB-SubCell"/>
</dbReference>
<proteinExistence type="inferred from homology"/>
<dbReference type="InterPro" id="IPR050263">
    <property type="entry name" value="Bact_Fimbrial_Adh_Pro"/>
</dbReference>
<gene>
    <name evidence="7" type="ORF">QWU01_05945</name>
</gene>
<dbReference type="InterPro" id="IPR000259">
    <property type="entry name" value="Adhesion_dom_fimbrial"/>
</dbReference>
<dbReference type="AlphaFoldDB" id="A0AAW9C3X6"/>
<evidence type="ECO:0000256" key="2">
    <source>
        <dbReference type="ARBA" id="ARBA00006671"/>
    </source>
</evidence>
<dbReference type="SUPFAM" id="SSF49401">
    <property type="entry name" value="Bacterial adhesins"/>
    <property type="match status" value="1"/>
</dbReference>
<sequence>MRRVKLGLVLLLLPTAVLAGNRWNVTVPGGGMRFQGQIIAEACSVDAGDRLMTVNMGQISSQRFRAAGEDASPVAFDIHLVDCNTEVSQHVGVSFQGVADGKDPDVLSVGEGAGIATGIGVALFDSEGSLIPLNGEPTRWAKLYDGPTTLHFVAKYRSTERQVTGGIANAQAWFSLTYQ</sequence>
<feature type="domain" description="Fimbrial-type adhesion" evidence="6">
    <location>
        <begin position="33"/>
        <end position="179"/>
    </location>
</feature>
<evidence type="ECO:0000256" key="4">
    <source>
        <dbReference type="ARBA" id="ARBA00023263"/>
    </source>
</evidence>
<dbReference type="InterPro" id="IPR036937">
    <property type="entry name" value="Adhesion_dom_fimbrial_sf"/>
</dbReference>
<dbReference type="EMBL" id="JAUEQX010000005">
    <property type="protein sequence ID" value="MDW3776354.1"/>
    <property type="molecule type" value="Genomic_DNA"/>
</dbReference>
<feature type="chain" id="PRO_5043734734" evidence="5">
    <location>
        <begin position="20"/>
        <end position="179"/>
    </location>
</feature>
<reference evidence="7" key="1">
    <citation type="journal article" date="2023" name="J Glob Antimicrob Resist">
        <title>Emergence of NDM-1 and KPC-3 carbapenemases in Kluyvera cryocrescens: Investigating genetic heterogeneity and acquisition routes of blaNDM-1 in Enterobacterales species in Portugal.</title>
        <authorList>
            <person name="Loiodice M."/>
            <person name="Ribeiro M."/>
            <person name="Peixe L."/>
            <person name="Novais A."/>
        </authorList>
    </citation>
    <scope>NUCLEOTIDE SEQUENCE</scope>
    <source>
        <strain evidence="7">K629</strain>
    </source>
</reference>
<keyword evidence="4" id="KW-0281">Fimbrium</keyword>
<evidence type="ECO:0000313" key="7">
    <source>
        <dbReference type="EMBL" id="MDW3776354.1"/>
    </source>
</evidence>
<protein>
    <submittedName>
        <fullName evidence="7">Fimbrial protein</fullName>
    </submittedName>
</protein>